<dbReference type="Pfam" id="PF00400">
    <property type="entry name" value="WD40"/>
    <property type="match status" value="3"/>
</dbReference>
<dbReference type="InterPro" id="IPR001680">
    <property type="entry name" value="WD40_rpt"/>
</dbReference>
<dbReference type="PANTHER" id="PTHR15574:SF21">
    <property type="entry name" value="DDB1- AND CUL4-ASSOCIATED FACTOR 8"/>
    <property type="match status" value="1"/>
</dbReference>
<dbReference type="PANTHER" id="PTHR15574">
    <property type="entry name" value="WD REPEAT DOMAIN-CONTAINING FAMILY"/>
    <property type="match status" value="1"/>
</dbReference>
<accession>A0ABM1BJL4</accession>
<evidence type="ECO:0000313" key="5">
    <source>
        <dbReference type="Proteomes" id="UP000694941"/>
    </source>
</evidence>
<dbReference type="GeneID" id="106467481"/>
<protein>
    <submittedName>
        <fullName evidence="6 7">DDB1- and CUL4-associated factor 8-like</fullName>
    </submittedName>
</protein>
<feature type="compositionally biased region" description="Acidic residues" evidence="4">
    <location>
        <begin position="208"/>
        <end position="217"/>
    </location>
</feature>
<dbReference type="PROSITE" id="PS50294">
    <property type="entry name" value="WD_REPEATS_REGION"/>
    <property type="match status" value="1"/>
</dbReference>
<feature type="compositionally biased region" description="Basic and acidic residues" evidence="4">
    <location>
        <begin position="47"/>
        <end position="67"/>
    </location>
</feature>
<evidence type="ECO:0000256" key="3">
    <source>
        <dbReference type="PROSITE-ProRule" id="PRU00221"/>
    </source>
</evidence>
<evidence type="ECO:0000256" key="4">
    <source>
        <dbReference type="SAM" id="MobiDB-lite"/>
    </source>
</evidence>
<feature type="region of interest" description="Disordered" evidence="4">
    <location>
        <begin position="1"/>
        <end position="241"/>
    </location>
</feature>
<feature type="repeat" description="WD" evidence="3">
    <location>
        <begin position="292"/>
        <end position="324"/>
    </location>
</feature>
<feature type="compositionally biased region" description="Basic and acidic residues" evidence="4">
    <location>
        <begin position="171"/>
        <end position="189"/>
    </location>
</feature>
<evidence type="ECO:0000256" key="1">
    <source>
        <dbReference type="ARBA" id="ARBA00022574"/>
    </source>
</evidence>
<feature type="compositionally biased region" description="Polar residues" evidence="4">
    <location>
        <begin position="132"/>
        <end position="145"/>
    </location>
</feature>
<feature type="compositionally biased region" description="Basic and acidic residues" evidence="4">
    <location>
        <begin position="221"/>
        <end position="237"/>
    </location>
</feature>
<evidence type="ECO:0000313" key="6">
    <source>
        <dbReference type="RefSeq" id="XP_013783294.1"/>
    </source>
</evidence>
<reference evidence="6 7" key="1">
    <citation type="submission" date="2025-05" db="UniProtKB">
        <authorList>
            <consortium name="RefSeq"/>
        </authorList>
    </citation>
    <scope>IDENTIFICATION</scope>
    <source>
        <tissue evidence="6 7">Muscle</tissue>
    </source>
</reference>
<dbReference type="SMART" id="SM00320">
    <property type="entry name" value="WD40"/>
    <property type="match status" value="7"/>
</dbReference>
<dbReference type="RefSeq" id="XP_022251387.1">
    <property type="nucleotide sequence ID" value="XM_022395679.1"/>
</dbReference>
<dbReference type="Proteomes" id="UP000694941">
    <property type="component" value="Unplaced"/>
</dbReference>
<dbReference type="InterPro" id="IPR015943">
    <property type="entry name" value="WD40/YVTN_repeat-like_dom_sf"/>
</dbReference>
<feature type="compositionally biased region" description="Basic and acidic residues" evidence="4">
    <location>
        <begin position="97"/>
        <end position="129"/>
    </location>
</feature>
<proteinExistence type="predicted"/>
<sequence>MGDANTVENHEKGKKELASKVKQEPMDVDPPDITSNHETSGNLKQSNHCDEKDFALSENLTDQKEKSSSVQFALRQMKKDDSGISISKSQDEDEVDIDKAESSKDKERSSKNLNIEKRNSHELEDKQPEDMNGQSSPDSGNQDASFSLAEFPDGICEFSEKSSDLSSNLETADKKDKQTTKEEAAKTKGENASVFKGKEEQTKVQSVCDDENSDDDQLSIKSEDVSKMSDSDDEKNYDPTPNVPKPKYKWFLCNEITNRQYGTPNGYSSDLFRFHCSGSLHMIERLELMYKMKNHDGCVNTLHFNSTGTRLVSGSDDLNIVIWDWTVSKPVLEYQSGHRSNVFQAKFMPFSGDSYLVSCARDGQVRLAELSSTGVCKGTRKLGQHRGAAHKLALEMDMPHTFLSCGEDSVVFQIDLREEKPEKLITCKENDRKVALYTIFSNPINSYEFAIGGRDHFVRIYDKRNIREEKPMKKFCPHHLVDSDIRANVTCLVYNYDGSEILATYNDEDIYIFDARHSDGAEYVHRYRGHRNNQTVKGVNYFGPKSEFIVSGSDCGYIYLWEKESEHIVQYLYGDEGGVVNCLEPHPHCPALATSGLDFDVKVWVPSCEHPPDLSELKSKICLNMKEREDDRKRDGPDNYDSQMLWFLMQHLRRTARRRERMEGQEAEESSPHSSDAESDDEDTDAPQAIQCSQS</sequence>
<feature type="region of interest" description="Disordered" evidence="4">
    <location>
        <begin position="657"/>
        <end position="695"/>
    </location>
</feature>
<dbReference type="InterPro" id="IPR045151">
    <property type="entry name" value="DCAF8"/>
</dbReference>
<keyword evidence="2" id="KW-0677">Repeat</keyword>
<dbReference type="Gene3D" id="2.130.10.10">
    <property type="entry name" value="YVTN repeat-like/Quinoprotein amine dehydrogenase"/>
    <property type="match status" value="1"/>
</dbReference>
<evidence type="ECO:0000256" key="2">
    <source>
        <dbReference type="ARBA" id="ARBA00022737"/>
    </source>
</evidence>
<name>A0ABM1BJL4_LIMPO</name>
<keyword evidence="5" id="KW-1185">Reference proteome</keyword>
<gene>
    <name evidence="6 7" type="primary">LOC106467481</name>
</gene>
<organism evidence="5 6">
    <name type="scientific">Limulus polyphemus</name>
    <name type="common">Atlantic horseshoe crab</name>
    <dbReference type="NCBI Taxonomy" id="6850"/>
    <lineage>
        <taxon>Eukaryota</taxon>
        <taxon>Metazoa</taxon>
        <taxon>Ecdysozoa</taxon>
        <taxon>Arthropoda</taxon>
        <taxon>Chelicerata</taxon>
        <taxon>Merostomata</taxon>
        <taxon>Xiphosura</taxon>
        <taxon>Limulidae</taxon>
        <taxon>Limulus</taxon>
    </lineage>
</organism>
<feature type="compositionally biased region" description="Basic and acidic residues" evidence="4">
    <location>
        <begin position="8"/>
        <end position="25"/>
    </location>
</feature>
<feature type="compositionally biased region" description="Polar residues" evidence="4">
    <location>
        <begin position="33"/>
        <end position="46"/>
    </location>
</feature>
<dbReference type="RefSeq" id="XP_013783294.1">
    <property type="nucleotide sequence ID" value="XM_013927840.2"/>
</dbReference>
<dbReference type="PROSITE" id="PS50082">
    <property type="entry name" value="WD_REPEATS_2"/>
    <property type="match status" value="1"/>
</dbReference>
<dbReference type="SUPFAM" id="SSF50978">
    <property type="entry name" value="WD40 repeat-like"/>
    <property type="match status" value="1"/>
</dbReference>
<dbReference type="InterPro" id="IPR036322">
    <property type="entry name" value="WD40_repeat_dom_sf"/>
</dbReference>
<evidence type="ECO:0000313" key="7">
    <source>
        <dbReference type="RefSeq" id="XP_022251387.1"/>
    </source>
</evidence>
<keyword evidence="1 3" id="KW-0853">WD repeat</keyword>